<reference evidence="2 3" key="1">
    <citation type="submission" date="2018-10" db="EMBL/GenBank/DDBJ databases">
        <title>Genomic Encyclopedia of Archaeal and Bacterial Type Strains, Phase II (KMG-II): from individual species to whole genera.</title>
        <authorList>
            <person name="Goeker M."/>
        </authorList>
    </citation>
    <scope>NUCLEOTIDE SEQUENCE [LARGE SCALE GENOMIC DNA]</scope>
    <source>
        <strain evidence="2 3">DSM 16510</strain>
    </source>
</reference>
<dbReference type="InterPro" id="IPR036927">
    <property type="entry name" value="Cyt_c_oxase-like_su1_sf"/>
</dbReference>
<evidence type="ECO:0000256" key="1">
    <source>
        <dbReference type="SAM" id="Phobius"/>
    </source>
</evidence>
<keyword evidence="3" id="KW-1185">Reference proteome</keyword>
<organism evidence="2 3">
    <name type="scientific">Hydrogenivirga caldilitoris</name>
    <dbReference type="NCBI Taxonomy" id="246264"/>
    <lineage>
        <taxon>Bacteria</taxon>
        <taxon>Pseudomonadati</taxon>
        <taxon>Aquificota</taxon>
        <taxon>Aquificia</taxon>
        <taxon>Aquificales</taxon>
        <taxon>Aquificaceae</taxon>
        <taxon>Hydrogenivirga</taxon>
    </lineage>
</organism>
<sequence>MNPLTKLNLLLSFLYLLIGSSLGLMLGFEPARNFLYSLKGIPSYAHAHIQLVGFVTQMIVGVTYHIIPMLTRGKVYSFRLGYLHTALLNVGLALQIYGFLSGNPYFKALGSLILFLAILMYIFNILKSGVWR</sequence>
<proteinExistence type="predicted"/>
<feature type="transmembrane region" description="Helical" evidence="1">
    <location>
        <begin position="7"/>
        <end position="28"/>
    </location>
</feature>
<dbReference type="Gene3D" id="1.20.210.10">
    <property type="entry name" value="Cytochrome c oxidase-like, subunit I domain"/>
    <property type="match status" value="1"/>
</dbReference>
<keyword evidence="1" id="KW-1133">Transmembrane helix</keyword>
<accession>A0A497XVS4</accession>
<name>A0A497XVS4_9AQUI</name>
<evidence type="ECO:0000313" key="3">
    <source>
        <dbReference type="Proteomes" id="UP000267841"/>
    </source>
</evidence>
<dbReference type="OrthoDB" id="5245199at2"/>
<gene>
    <name evidence="2" type="ORF">BCF55_1170</name>
</gene>
<protein>
    <submittedName>
        <fullName evidence="2">Cytochrome c oxidase cbb3-type subunit 1</fullName>
    </submittedName>
</protein>
<keyword evidence="1" id="KW-0812">Transmembrane</keyword>
<feature type="transmembrane region" description="Helical" evidence="1">
    <location>
        <begin position="105"/>
        <end position="126"/>
    </location>
</feature>
<dbReference type="Proteomes" id="UP000267841">
    <property type="component" value="Unassembled WGS sequence"/>
</dbReference>
<dbReference type="RefSeq" id="WP_121011316.1">
    <property type="nucleotide sequence ID" value="NZ_RCCJ01000001.1"/>
</dbReference>
<feature type="transmembrane region" description="Helical" evidence="1">
    <location>
        <begin position="48"/>
        <end position="67"/>
    </location>
</feature>
<feature type="transmembrane region" description="Helical" evidence="1">
    <location>
        <begin position="79"/>
        <end position="99"/>
    </location>
</feature>
<dbReference type="AlphaFoldDB" id="A0A497XVS4"/>
<evidence type="ECO:0000313" key="2">
    <source>
        <dbReference type="EMBL" id="RLJ70883.1"/>
    </source>
</evidence>
<dbReference type="SUPFAM" id="SSF81442">
    <property type="entry name" value="Cytochrome c oxidase subunit I-like"/>
    <property type="match status" value="1"/>
</dbReference>
<dbReference type="EMBL" id="RCCJ01000001">
    <property type="protein sequence ID" value="RLJ70883.1"/>
    <property type="molecule type" value="Genomic_DNA"/>
</dbReference>
<comment type="caution">
    <text evidence="2">The sequence shown here is derived from an EMBL/GenBank/DDBJ whole genome shotgun (WGS) entry which is preliminary data.</text>
</comment>
<keyword evidence="1" id="KW-0472">Membrane</keyword>